<feature type="compositionally biased region" description="Polar residues" evidence="1">
    <location>
        <begin position="37"/>
        <end position="46"/>
    </location>
</feature>
<comment type="caution">
    <text evidence="2">The sequence shown here is derived from an EMBL/GenBank/DDBJ whole genome shotgun (WGS) entry which is preliminary data.</text>
</comment>
<dbReference type="Proteomes" id="UP000822688">
    <property type="component" value="Chromosome 12"/>
</dbReference>
<evidence type="ECO:0000313" key="2">
    <source>
        <dbReference type="EMBL" id="KAG0553964.1"/>
    </source>
</evidence>
<dbReference type="EMBL" id="CM026433">
    <property type="protein sequence ID" value="KAG0553964.1"/>
    <property type="molecule type" value="Genomic_DNA"/>
</dbReference>
<feature type="region of interest" description="Disordered" evidence="1">
    <location>
        <begin position="24"/>
        <end position="87"/>
    </location>
</feature>
<accession>A0A8T0G692</accession>
<evidence type="ECO:0000256" key="1">
    <source>
        <dbReference type="SAM" id="MobiDB-lite"/>
    </source>
</evidence>
<reference evidence="2" key="1">
    <citation type="submission" date="2020-06" db="EMBL/GenBank/DDBJ databases">
        <title>WGS assembly of Ceratodon purpureus strain R40.</title>
        <authorList>
            <person name="Carey S.B."/>
            <person name="Jenkins J."/>
            <person name="Shu S."/>
            <person name="Lovell J.T."/>
            <person name="Sreedasyam A."/>
            <person name="Maumus F."/>
            <person name="Tiley G.P."/>
            <person name="Fernandez-Pozo N."/>
            <person name="Barry K."/>
            <person name="Chen C."/>
            <person name="Wang M."/>
            <person name="Lipzen A."/>
            <person name="Daum C."/>
            <person name="Saski C.A."/>
            <person name="Payton A.C."/>
            <person name="Mcbreen J.C."/>
            <person name="Conrad R.E."/>
            <person name="Kollar L.M."/>
            <person name="Olsson S."/>
            <person name="Huttunen S."/>
            <person name="Landis J.B."/>
            <person name="Wickett N.J."/>
            <person name="Johnson M.G."/>
            <person name="Rensing S.A."/>
            <person name="Grimwood J."/>
            <person name="Schmutz J."/>
            <person name="Mcdaniel S.F."/>
        </authorList>
    </citation>
    <scope>NUCLEOTIDE SEQUENCE</scope>
    <source>
        <strain evidence="2">R40</strain>
    </source>
</reference>
<sequence>MLHKIWHQDISHSVKFPVRSPKISLAARNGSKAEDLSSVSSNQMNQLPGAHNSARGGPGTKSKARMSEPEPEFHSSLLHHHAPVSEPQDLNLDTLCNKKIQMVRGGCIRGNIQRMLFPRTGQTLPHKLPH</sequence>
<name>A0A8T0G692_CERPU</name>
<dbReference type="AlphaFoldDB" id="A0A8T0G692"/>
<keyword evidence="3" id="KW-1185">Reference proteome</keyword>
<organism evidence="2 3">
    <name type="scientific">Ceratodon purpureus</name>
    <name type="common">Fire moss</name>
    <name type="synonym">Dicranum purpureum</name>
    <dbReference type="NCBI Taxonomy" id="3225"/>
    <lineage>
        <taxon>Eukaryota</taxon>
        <taxon>Viridiplantae</taxon>
        <taxon>Streptophyta</taxon>
        <taxon>Embryophyta</taxon>
        <taxon>Bryophyta</taxon>
        <taxon>Bryophytina</taxon>
        <taxon>Bryopsida</taxon>
        <taxon>Dicranidae</taxon>
        <taxon>Pseudoditrichales</taxon>
        <taxon>Ditrichaceae</taxon>
        <taxon>Ceratodon</taxon>
    </lineage>
</organism>
<gene>
    <name evidence="2" type="ORF">KC19_12G052400</name>
</gene>
<protein>
    <submittedName>
        <fullName evidence="2">Uncharacterized protein</fullName>
    </submittedName>
</protein>
<proteinExistence type="predicted"/>
<evidence type="ECO:0000313" key="3">
    <source>
        <dbReference type="Proteomes" id="UP000822688"/>
    </source>
</evidence>